<evidence type="ECO:0000313" key="11">
    <source>
        <dbReference type="EMBL" id="QWL63616.1"/>
    </source>
</evidence>
<dbReference type="GO" id="GO:0009851">
    <property type="term" value="P:auxin biosynthetic process"/>
    <property type="evidence" value="ECO:0007669"/>
    <property type="project" value="UniProtKB-KW"/>
</dbReference>
<keyword evidence="7" id="KW-0073">Auxin biosynthesis</keyword>
<dbReference type="SUPFAM" id="SSF54373">
    <property type="entry name" value="FAD-linked reductases, C-terminal domain"/>
    <property type="match status" value="1"/>
</dbReference>
<dbReference type="AlphaFoldDB" id="A0ABD7ER64"/>
<accession>A0ABD7ER64</accession>
<reference evidence="11 12" key="1">
    <citation type="journal article" date="2021" name="Front. Microbiol.">
        <title>Prevalence and Genetic Analysis of Chromosomal mcr-3/7 in Aeromonas From U.S. Animal-Derived Samples.</title>
        <authorList>
            <person name="Wang Y."/>
            <person name="Hou N."/>
            <person name="Rasooly R."/>
            <person name="Gu Y."/>
            <person name="He X."/>
        </authorList>
    </citation>
    <scope>NUCLEOTIDE SEQUENCE [LARGE SCALE GENOMIC DNA]</scope>
    <source>
        <strain evidence="11 12">4608</strain>
    </source>
</reference>
<dbReference type="PANTHER" id="PTHR10742:SF410">
    <property type="entry name" value="LYSINE-SPECIFIC HISTONE DEMETHYLASE 2"/>
    <property type="match status" value="1"/>
</dbReference>
<comment type="pathway">
    <text evidence="2">Plant hormone metabolism; auxin biosynthesis.</text>
</comment>
<dbReference type="EC" id="1.13.12.3" evidence="4"/>
<gene>
    <name evidence="11" type="ORF">HQ399_15805</name>
</gene>
<dbReference type="GO" id="GO:0050361">
    <property type="term" value="F:tryptophan 2-monooxygenase activity"/>
    <property type="evidence" value="ECO:0007669"/>
    <property type="project" value="UniProtKB-EC"/>
</dbReference>
<dbReference type="PANTHER" id="PTHR10742">
    <property type="entry name" value="FLAVIN MONOAMINE OXIDASE"/>
    <property type="match status" value="1"/>
</dbReference>
<evidence type="ECO:0000256" key="9">
    <source>
        <dbReference type="PIRSR" id="PIRSR601613-1"/>
    </source>
</evidence>
<dbReference type="Proteomes" id="UP000679312">
    <property type="component" value="Chromosome"/>
</dbReference>
<dbReference type="InterPro" id="IPR036188">
    <property type="entry name" value="FAD/NAD-bd_sf"/>
</dbReference>
<protein>
    <recommendedName>
        <fullName evidence="5">Tryptophan 2-monooxygenase</fullName>
        <ecNumber evidence="4">1.13.12.3</ecNumber>
    </recommendedName>
</protein>
<dbReference type="InterPro" id="IPR002937">
    <property type="entry name" value="Amino_oxidase"/>
</dbReference>
<evidence type="ECO:0000256" key="4">
    <source>
        <dbReference type="ARBA" id="ARBA00012535"/>
    </source>
</evidence>
<dbReference type="InterPro" id="IPR050281">
    <property type="entry name" value="Flavin_monoamine_oxidase"/>
</dbReference>
<dbReference type="Gene3D" id="3.90.660.10">
    <property type="match status" value="1"/>
</dbReference>
<evidence type="ECO:0000256" key="7">
    <source>
        <dbReference type="ARBA" id="ARBA00023070"/>
    </source>
</evidence>
<comment type="cofactor">
    <cofactor evidence="1">
        <name>FAD</name>
        <dbReference type="ChEBI" id="CHEBI:57692"/>
    </cofactor>
</comment>
<dbReference type="EMBL" id="CP053881">
    <property type="protein sequence ID" value="QWL63616.1"/>
    <property type="molecule type" value="Genomic_DNA"/>
</dbReference>
<evidence type="ECO:0000256" key="3">
    <source>
        <dbReference type="ARBA" id="ARBA00005833"/>
    </source>
</evidence>
<organism evidence="11 12">
    <name type="scientific">Aeromonas jandaei</name>
    <dbReference type="NCBI Taxonomy" id="650"/>
    <lineage>
        <taxon>Bacteria</taxon>
        <taxon>Pseudomonadati</taxon>
        <taxon>Pseudomonadota</taxon>
        <taxon>Gammaproteobacteria</taxon>
        <taxon>Aeromonadales</taxon>
        <taxon>Aeromonadaceae</taxon>
        <taxon>Aeromonas</taxon>
    </lineage>
</organism>
<evidence type="ECO:0000256" key="8">
    <source>
        <dbReference type="ARBA" id="ARBA00047321"/>
    </source>
</evidence>
<dbReference type="PRINTS" id="PR00757">
    <property type="entry name" value="AMINEOXDASEF"/>
</dbReference>
<dbReference type="Pfam" id="PF01593">
    <property type="entry name" value="Amino_oxidase"/>
    <property type="match status" value="1"/>
</dbReference>
<evidence type="ECO:0000313" key="12">
    <source>
        <dbReference type="Proteomes" id="UP000679312"/>
    </source>
</evidence>
<dbReference type="RefSeq" id="WP_215801654.1">
    <property type="nucleotide sequence ID" value="NZ_CP053881.1"/>
</dbReference>
<dbReference type="SUPFAM" id="SSF51905">
    <property type="entry name" value="FAD/NAD(P)-binding domain"/>
    <property type="match status" value="1"/>
</dbReference>
<comment type="catalytic activity">
    <reaction evidence="8">
        <text>L-tryptophan + O2 = indole-3-acetamide + CO2 + H2O</text>
        <dbReference type="Rhea" id="RHEA:16165"/>
        <dbReference type="ChEBI" id="CHEBI:15377"/>
        <dbReference type="ChEBI" id="CHEBI:15379"/>
        <dbReference type="ChEBI" id="CHEBI:16031"/>
        <dbReference type="ChEBI" id="CHEBI:16526"/>
        <dbReference type="ChEBI" id="CHEBI:57912"/>
        <dbReference type="EC" id="1.13.12.3"/>
    </reaction>
</comment>
<feature type="domain" description="Amine oxidase" evidence="10">
    <location>
        <begin position="21"/>
        <end position="435"/>
    </location>
</feature>
<feature type="binding site" evidence="9">
    <location>
        <begin position="41"/>
        <end position="42"/>
    </location>
    <ligand>
        <name>FAD</name>
        <dbReference type="ChEBI" id="CHEBI:57692"/>
    </ligand>
</feature>
<dbReference type="Gene3D" id="3.50.50.60">
    <property type="entry name" value="FAD/NAD(P)-binding domain"/>
    <property type="match status" value="1"/>
</dbReference>
<sequence>MGELISAVTDRWQVIVIGAGVAGLVAAKKLRDAGYHVLVLEARDRIGGRLHTSSQWAGPAIDLGATWIHGAGPQNPVSRLADELGIKHFSTDSESADIFYGGSHKLSSSQYARLTLIEDEISAAIMILQDAERDVSLLDGIYSRLSYSSRSEEEQRIIDFVLSSTIEHEYGGSIEQLSSYWFDSDEDFSGDEWVLYNGYQSVVEYLAQDLDIRLEQEIIKIEYESNAEVIVKTKSRTYQAAQVILTLPLGVLKSGRVEFQPPLPSRKAQAIRKLGVGTLNKCCLHFPYAFWDTRYDWINNIPDTGNKGQWVEWVSLARHTNQPVLIGFNAAEFALHVEQLDDQDTVSSAMAALRAMYGANIPDPVSYLITRWSADPYAMGAYSYNGLGATPKARDDLAKSVAHRLFFAGEATERHFFQTVHGAYLSGVRAADEVISSGLNRIS</sequence>
<evidence type="ECO:0000256" key="1">
    <source>
        <dbReference type="ARBA" id="ARBA00001974"/>
    </source>
</evidence>
<dbReference type="InterPro" id="IPR001613">
    <property type="entry name" value="Flavin_amine_oxidase"/>
</dbReference>
<evidence type="ECO:0000256" key="5">
    <source>
        <dbReference type="ARBA" id="ARBA00017871"/>
    </source>
</evidence>
<name>A0ABD7ER64_AERJA</name>
<keyword evidence="6" id="KW-0560">Oxidoreductase</keyword>
<proteinExistence type="inferred from homology"/>
<evidence type="ECO:0000256" key="2">
    <source>
        <dbReference type="ARBA" id="ARBA00004814"/>
    </source>
</evidence>
<evidence type="ECO:0000259" key="10">
    <source>
        <dbReference type="Pfam" id="PF01593"/>
    </source>
</evidence>
<evidence type="ECO:0000256" key="6">
    <source>
        <dbReference type="ARBA" id="ARBA00023002"/>
    </source>
</evidence>
<feature type="binding site" evidence="9">
    <location>
        <position position="328"/>
    </location>
    <ligand>
        <name>substrate</name>
    </ligand>
</feature>
<comment type="similarity">
    <text evidence="3">Belongs to the tryptophan 2-monooxygenase family.</text>
</comment>